<evidence type="ECO:0000256" key="3">
    <source>
        <dbReference type="ARBA" id="ARBA00023157"/>
    </source>
</evidence>
<dbReference type="InterPro" id="IPR036249">
    <property type="entry name" value="Thioredoxin-like_sf"/>
</dbReference>
<evidence type="ECO:0000313" key="6">
    <source>
        <dbReference type="EMBL" id="MFD3000354.1"/>
    </source>
</evidence>
<keyword evidence="7" id="KW-1185">Reference proteome</keyword>
<dbReference type="Pfam" id="PF13905">
    <property type="entry name" value="Thioredoxin_8"/>
    <property type="match status" value="1"/>
</dbReference>
<dbReference type="PROSITE" id="PS51352">
    <property type="entry name" value="THIOREDOXIN_2"/>
    <property type="match status" value="1"/>
</dbReference>
<dbReference type="InterPro" id="IPR050553">
    <property type="entry name" value="Thioredoxin_ResA/DsbE_sf"/>
</dbReference>
<dbReference type="SUPFAM" id="SSF52833">
    <property type="entry name" value="Thioredoxin-like"/>
    <property type="match status" value="1"/>
</dbReference>
<dbReference type="EMBL" id="JBHUOX010000005">
    <property type="protein sequence ID" value="MFD3000354.1"/>
    <property type="molecule type" value="Genomic_DNA"/>
</dbReference>
<dbReference type="Proteomes" id="UP001597641">
    <property type="component" value="Unassembled WGS sequence"/>
</dbReference>
<proteinExistence type="predicted"/>
<evidence type="ECO:0000256" key="4">
    <source>
        <dbReference type="ARBA" id="ARBA00023284"/>
    </source>
</evidence>
<comment type="caution">
    <text evidence="6">The sequence shown here is derived from an EMBL/GenBank/DDBJ whole genome shotgun (WGS) entry which is preliminary data.</text>
</comment>
<dbReference type="CDD" id="cd02966">
    <property type="entry name" value="TlpA_like_family"/>
    <property type="match status" value="1"/>
</dbReference>
<keyword evidence="2" id="KW-0201">Cytochrome c-type biogenesis</keyword>
<evidence type="ECO:0000256" key="1">
    <source>
        <dbReference type="ARBA" id="ARBA00004196"/>
    </source>
</evidence>
<dbReference type="Pfam" id="PF14289">
    <property type="entry name" value="DUF4369"/>
    <property type="match status" value="1"/>
</dbReference>
<dbReference type="RefSeq" id="WP_377483286.1">
    <property type="nucleotide sequence ID" value="NZ_JBHUOX010000005.1"/>
</dbReference>
<sequence length="415" mass="47310">MDVLNEKLKLSSLNLNSGTAIPRSLLYNVIAHTEKNHMKYLARLIAIVLILTACSKQEEPRDIFIEGFVKHVPNGKVYLTHAHDSNMILDSTEVENGHFKFRLELDSSFVPFLASIHYRDSTFTENNMIRGISFLNTAQSTSKMKSGISAFFQGRESTTIKADPATPNSPPMWTFHLVTGGKDNMLYQKFLNKGFGNIGSSDSTERSKRLSYFGKVIRQNSGSYFLLSQLYENKVSYTEEELNSLLSYFNKDIRDSRSGKELYSYLANRPGRNKPYPNLLLTNSINEKQRILNPNARINLLVFWASWCGPCRQEIPALKELHQTFKDKGLNLVSISLDRDSVSWRKALAKEDMDWQQYIVGKEQIDVVQQQFHFSGIPFVVLTDNSGREIIKMLGYNENNVRKINAAISKHIASK</sequence>
<dbReference type="InterPro" id="IPR013766">
    <property type="entry name" value="Thioredoxin_domain"/>
</dbReference>
<feature type="domain" description="Thioredoxin" evidence="5">
    <location>
        <begin position="270"/>
        <end position="396"/>
    </location>
</feature>
<dbReference type="InterPro" id="IPR025380">
    <property type="entry name" value="DUF4369"/>
</dbReference>
<accession>A0ABW6BU37</accession>
<evidence type="ECO:0000259" key="5">
    <source>
        <dbReference type="PROSITE" id="PS51352"/>
    </source>
</evidence>
<evidence type="ECO:0000313" key="7">
    <source>
        <dbReference type="Proteomes" id="UP001597641"/>
    </source>
</evidence>
<keyword evidence="3" id="KW-1015">Disulfide bond</keyword>
<organism evidence="6 7">
    <name type="scientific">Pontibacter toksunensis</name>
    <dbReference type="NCBI Taxonomy" id="1332631"/>
    <lineage>
        <taxon>Bacteria</taxon>
        <taxon>Pseudomonadati</taxon>
        <taxon>Bacteroidota</taxon>
        <taxon>Cytophagia</taxon>
        <taxon>Cytophagales</taxon>
        <taxon>Hymenobacteraceae</taxon>
        <taxon>Pontibacter</taxon>
    </lineage>
</organism>
<comment type="subcellular location">
    <subcellularLocation>
        <location evidence="1">Cell envelope</location>
    </subcellularLocation>
</comment>
<name>A0ABW6BU37_9BACT</name>
<dbReference type="PANTHER" id="PTHR42852">
    <property type="entry name" value="THIOL:DISULFIDE INTERCHANGE PROTEIN DSBE"/>
    <property type="match status" value="1"/>
</dbReference>
<keyword evidence="4" id="KW-0676">Redox-active center</keyword>
<dbReference type="PROSITE" id="PS00194">
    <property type="entry name" value="THIOREDOXIN_1"/>
    <property type="match status" value="1"/>
</dbReference>
<dbReference type="InterPro" id="IPR017937">
    <property type="entry name" value="Thioredoxin_CS"/>
</dbReference>
<dbReference type="Gene3D" id="3.40.30.10">
    <property type="entry name" value="Glutaredoxin"/>
    <property type="match status" value="1"/>
</dbReference>
<evidence type="ECO:0000256" key="2">
    <source>
        <dbReference type="ARBA" id="ARBA00022748"/>
    </source>
</evidence>
<dbReference type="InterPro" id="IPR012336">
    <property type="entry name" value="Thioredoxin-like_fold"/>
</dbReference>
<dbReference type="PANTHER" id="PTHR42852:SF6">
    <property type="entry name" value="THIOL:DISULFIDE INTERCHANGE PROTEIN DSBE"/>
    <property type="match status" value="1"/>
</dbReference>
<protein>
    <submittedName>
        <fullName evidence="6">Thioredoxin-like domain-containing protein</fullName>
    </submittedName>
</protein>
<gene>
    <name evidence="6" type="ORF">ACFS7Z_08285</name>
</gene>
<reference evidence="7" key="1">
    <citation type="journal article" date="2019" name="Int. J. Syst. Evol. Microbiol.">
        <title>The Global Catalogue of Microorganisms (GCM) 10K type strain sequencing project: providing services to taxonomists for standard genome sequencing and annotation.</title>
        <authorList>
            <consortium name="The Broad Institute Genomics Platform"/>
            <consortium name="The Broad Institute Genome Sequencing Center for Infectious Disease"/>
            <person name="Wu L."/>
            <person name="Ma J."/>
        </authorList>
    </citation>
    <scope>NUCLEOTIDE SEQUENCE [LARGE SCALE GENOMIC DNA]</scope>
    <source>
        <strain evidence="7">KCTC 23984</strain>
    </source>
</reference>